<dbReference type="InterPro" id="IPR052031">
    <property type="entry name" value="Membrane_Transporter-Flippase"/>
</dbReference>
<dbReference type="EMBL" id="CP031517">
    <property type="protein sequence ID" value="QOS39624.1"/>
    <property type="molecule type" value="Genomic_DNA"/>
</dbReference>
<feature type="transmembrane region" description="Helical" evidence="7">
    <location>
        <begin position="342"/>
        <end position="364"/>
    </location>
</feature>
<evidence type="ECO:0000256" key="6">
    <source>
        <dbReference type="ARBA" id="ARBA00023136"/>
    </source>
</evidence>
<dbReference type="Proteomes" id="UP000593591">
    <property type="component" value="Chromosome"/>
</dbReference>
<evidence type="ECO:0000313" key="9">
    <source>
        <dbReference type="Proteomes" id="UP000593591"/>
    </source>
</evidence>
<protein>
    <submittedName>
        <fullName evidence="8">MATE family efflux transporter</fullName>
    </submittedName>
</protein>
<evidence type="ECO:0000256" key="5">
    <source>
        <dbReference type="ARBA" id="ARBA00022989"/>
    </source>
</evidence>
<dbReference type="Pfam" id="PF01554">
    <property type="entry name" value="MatE"/>
    <property type="match status" value="2"/>
</dbReference>
<organism evidence="8 9">
    <name type="scientific">Treponema rectale</name>
    <dbReference type="NCBI Taxonomy" id="744512"/>
    <lineage>
        <taxon>Bacteria</taxon>
        <taxon>Pseudomonadati</taxon>
        <taxon>Spirochaetota</taxon>
        <taxon>Spirochaetia</taxon>
        <taxon>Spirochaetales</taxon>
        <taxon>Treponemataceae</taxon>
        <taxon>Treponema</taxon>
    </lineage>
</organism>
<dbReference type="AlphaFoldDB" id="A0A7M1XJ03"/>
<gene>
    <name evidence="8" type="ORF">DYE49_03780</name>
</gene>
<feature type="transmembrane region" description="Helical" evidence="7">
    <location>
        <begin position="109"/>
        <end position="132"/>
    </location>
</feature>
<comment type="subcellular location">
    <subcellularLocation>
        <location evidence="1">Cell membrane</location>
        <topology evidence="1">Multi-pass membrane protein</topology>
    </subcellularLocation>
</comment>
<sequence>MMLMKHNIVKPKARHPFGEMDLTSGNLFFKLPLFALPMAITTILQLLYSTIDLYTVAQFGGGSNSMSAVGSNTALINLVIVFFVSFSMGANVIMANAKGANDHARAIKCLHTSMILSLLSGIFIGVIGYFISPYLLRMMATPEDILFKATEYLQVYFFGLPFLMIYNYGSQILRALGDSKTPLYILILTGIANVGFDLFFVIGLQGDVLGVAWATVLSEAVSALLVVLWLFINKKGYVSLSFKDMKIDKVSLYSILKIGFPSGVQGLGYYIPGVLIQASLYSLTSEVINGISLNVNEVVAGNAASSTIEGYVYAFVEAFATAATSFASQNYGANKKENIKKIFWYSLIWSEIACLICSIIIYFASDPLLGIFITKSPGVNTTSAILAGRLRLYIIIFLYFLDAIMDVSSFYLRGIGHSTSPSVVTILCCVGIRLFFIYVLFPLEFFHNLSWLLFVYPISWFVASCILIPMVIIIANKEIQKLKEKEEKLMSSIS</sequence>
<dbReference type="GO" id="GO:0015297">
    <property type="term" value="F:antiporter activity"/>
    <property type="evidence" value="ECO:0007669"/>
    <property type="project" value="InterPro"/>
</dbReference>
<proteinExistence type="predicted"/>
<feature type="transmembrane region" description="Helical" evidence="7">
    <location>
        <begin position="152"/>
        <end position="169"/>
    </location>
</feature>
<dbReference type="InterPro" id="IPR048279">
    <property type="entry name" value="MdtK-like"/>
</dbReference>
<evidence type="ECO:0000256" key="7">
    <source>
        <dbReference type="SAM" id="Phobius"/>
    </source>
</evidence>
<keyword evidence="5 7" id="KW-1133">Transmembrane helix</keyword>
<dbReference type="CDD" id="cd13138">
    <property type="entry name" value="MATE_yoeA_like"/>
    <property type="match status" value="1"/>
</dbReference>
<feature type="transmembrane region" description="Helical" evidence="7">
    <location>
        <begin position="384"/>
        <end position="401"/>
    </location>
</feature>
<evidence type="ECO:0000256" key="1">
    <source>
        <dbReference type="ARBA" id="ARBA00004651"/>
    </source>
</evidence>
<name>A0A7M1XJ03_9SPIR</name>
<dbReference type="KEGG" id="trc:DYE49_03780"/>
<feature type="transmembrane region" description="Helical" evidence="7">
    <location>
        <begin position="74"/>
        <end position="97"/>
    </location>
</feature>
<feature type="transmembrane region" description="Helical" evidence="7">
    <location>
        <begin position="422"/>
        <end position="441"/>
    </location>
</feature>
<keyword evidence="3" id="KW-1003">Cell membrane</keyword>
<feature type="transmembrane region" description="Helical" evidence="7">
    <location>
        <begin position="453"/>
        <end position="475"/>
    </location>
</feature>
<dbReference type="PANTHER" id="PTHR43549:SF3">
    <property type="entry name" value="MULTIDRUG RESISTANCE PROTEIN YPNP-RELATED"/>
    <property type="match status" value="1"/>
</dbReference>
<keyword evidence="6 7" id="KW-0472">Membrane</keyword>
<reference evidence="8 9" key="1">
    <citation type="submission" date="2018-08" db="EMBL/GenBank/DDBJ databases">
        <title>The first complete genome of Treponema rectale (CHPAT), a commensal spirochete of the bovine rectum.</title>
        <authorList>
            <person name="Staton G.J."/>
            <person name="Clegg S.R."/>
            <person name="Carter S.D."/>
            <person name="Radford A.D."/>
            <person name="Darby A."/>
            <person name="Hall N."/>
            <person name="Birtles R.J."/>
            <person name="Evans N.J."/>
        </authorList>
    </citation>
    <scope>NUCLEOTIDE SEQUENCE [LARGE SCALE GENOMIC DNA]</scope>
    <source>
        <strain evidence="8 9">CHPA</strain>
    </source>
</reference>
<dbReference type="GO" id="GO:0042910">
    <property type="term" value="F:xenobiotic transmembrane transporter activity"/>
    <property type="evidence" value="ECO:0007669"/>
    <property type="project" value="InterPro"/>
</dbReference>
<feature type="transmembrane region" description="Helical" evidence="7">
    <location>
        <begin position="27"/>
        <end position="48"/>
    </location>
</feature>
<dbReference type="GO" id="GO:0005886">
    <property type="term" value="C:plasma membrane"/>
    <property type="evidence" value="ECO:0007669"/>
    <property type="project" value="UniProtKB-SubCell"/>
</dbReference>
<dbReference type="InterPro" id="IPR002528">
    <property type="entry name" value="MATE_fam"/>
</dbReference>
<accession>A0A7M1XJ03</accession>
<dbReference type="PANTHER" id="PTHR43549">
    <property type="entry name" value="MULTIDRUG RESISTANCE PROTEIN YPNP-RELATED"/>
    <property type="match status" value="1"/>
</dbReference>
<evidence type="ECO:0000256" key="3">
    <source>
        <dbReference type="ARBA" id="ARBA00022475"/>
    </source>
</evidence>
<feature type="transmembrane region" description="Helical" evidence="7">
    <location>
        <begin position="210"/>
        <end position="232"/>
    </location>
</feature>
<feature type="transmembrane region" description="Helical" evidence="7">
    <location>
        <begin position="181"/>
        <end position="204"/>
    </location>
</feature>
<dbReference type="PIRSF" id="PIRSF006603">
    <property type="entry name" value="DinF"/>
    <property type="match status" value="1"/>
</dbReference>
<dbReference type="NCBIfam" id="TIGR00797">
    <property type="entry name" value="matE"/>
    <property type="match status" value="1"/>
</dbReference>
<keyword evidence="2" id="KW-0813">Transport</keyword>
<evidence type="ECO:0000313" key="8">
    <source>
        <dbReference type="EMBL" id="QOS39624.1"/>
    </source>
</evidence>
<evidence type="ECO:0000256" key="4">
    <source>
        <dbReference type="ARBA" id="ARBA00022692"/>
    </source>
</evidence>
<evidence type="ECO:0000256" key="2">
    <source>
        <dbReference type="ARBA" id="ARBA00022448"/>
    </source>
</evidence>
<keyword evidence="4 7" id="KW-0812">Transmembrane</keyword>